<keyword evidence="1" id="KW-1133">Transmembrane helix</keyword>
<dbReference type="EMBL" id="CAFBPS010000239">
    <property type="protein sequence ID" value="CAB5038220.1"/>
    <property type="molecule type" value="Genomic_DNA"/>
</dbReference>
<accession>A0A6J7SCT7</accession>
<feature type="transmembrane region" description="Helical" evidence="1">
    <location>
        <begin position="116"/>
        <end position="135"/>
    </location>
</feature>
<dbReference type="AlphaFoldDB" id="A0A6J7SCT7"/>
<gene>
    <name evidence="2" type="ORF">UFOPK4134_01872</name>
</gene>
<organism evidence="2">
    <name type="scientific">freshwater metagenome</name>
    <dbReference type="NCBI Taxonomy" id="449393"/>
    <lineage>
        <taxon>unclassified sequences</taxon>
        <taxon>metagenomes</taxon>
        <taxon>ecological metagenomes</taxon>
    </lineage>
</organism>
<feature type="transmembrane region" description="Helical" evidence="1">
    <location>
        <begin position="75"/>
        <end position="96"/>
    </location>
</feature>
<proteinExistence type="predicted"/>
<reference evidence="2" key="1">
    <citation type="submission" date="2020-05" db="EMBL/GenBank/DDBJ databases">
        <authorList>
            <person name="Chiriac C."/>
            <person name="Salcher M."/>
            <person name="Ghai R."/>
            <person name="Kavagutti S V."/>
        </authorList>
    </citation>
    <scope>NUCLEOTIDE SEQUENCE</scope>
</reference>
<evidence type="ECO:0000313" key="2">
    <source>
        <dbReference type="EMBL" id="CAB5038220.1"/>
    </source>
</evidence>
<evidence type="ECO:0000256" key="1">
    <source>
        <dbReference type="SAM" id="Phobius"/>
    </source>
</evidence>
<feature type="transmembrane region" description="Helical" evidence="1">
    <location>
        <begin position="34"/>
        <end position="55"/>
    </location>
</feature>
<keyword evidence="1" id="KW-0472">Membrane</keyword>
<keyword evidence="1" id="KW-0812">Transmembrane</keyword>
<protein>
    <submittedName>
        <fullName evidence="2">Unannotated protein</fullName>
    </submittedName>
</protein>
<sequence>MYIALLSSTAIIAIPIAGIMVATMGVVEPHMWSVAAICAVPSLVGGLAGAAINIVSGAPDQVSSTAQANMMPPEVAGTVSLIKAIWPVVLAVLGSLPMVGARMALADGNAPEAPALRIAIAIVLMAMIIGGWVRFRDDIKKSLNTAATESRGQKTRTGGNS</sequence>
<name>A0A6J7SCT7_9ZZZZ</name>